<sequence>MTSVFAGGPRGSRSSVHYPEQPAYHTSSRGAPSVVYNDSRSEARIPRSSSRRHSVSAPQPRPIIVPRDRSPQPTGARSSVDRFAGGPRSSVDRFGGGGRSSVDRLGGAARTSVDFGGQGRSPPGRRGSIHISDSAGGPRNSSASLRRHDDRDDHREERTRPGTTRFPRKFVNRDAVEEAGWPFEEDRETGAIVVFKALSKKEIDSLVERTSHIRKRRAEGGPQRPSTLTPALAITKPRPTTPARHSEERDKHVAFSPERTTIIHQTDAPPKSISAAVPVGTRHLSREDQKKRDEELEELSRKAKSEMEARMRAEEVARAVRSETAGSARGYGGGGRRLGRDVVVVR</sequence>
<feature type="region of interest" description="Disordered" evidence="1">
    <location>
        <begin position="1"/>
        <end position="174"/>
    </location>
</feature>
<reference evidence="3 4" key="1">
    <citation type="journal article" date="2018" name="Nat. Ecol. Evol.">
        <title>Pezizomycetes genomes reveal the molecular basis of ectomycorrhizal truffle lifestyle.</title>
        <authorList>
            <person name="Murat C."/>
            <person name="Payen T."/>
            <person name="Noel B."/>
            <person name="Kuo A."/>
            <person name="Morin E."/>
            <person name="Chen J."/>
            <person name="Kohler A."/>
            <person name="Krizsan K."/>
            <person name="Balestrini R."/>
            <person name="Da Silva C."/>
            <person name="Montanini B."/>
            <person name="Hainaut M."/>
            <person name="Levati E."/>
            <person name="Barry K.W."/>
            <person name="Belfiori B."/>
            <person name="Cichocki N."/>
            <person name="Clum A."/>
            <person name="Dockter R.B."/>
            <person name="Fauchery L."/>
            <person name="Guy J."/>
            <person name="Iotti M."/>
            <person name="Le Tacon F."/>
            <person name="Lindquist E.A."/>
            <person name="Lipzen A."/>
            <person name="Malagnac F."/>
            <person name="Mello A."/>
            <person name="Molinier V."/>
            <person name="Miyauchi S."/>
            <person name="Poulain J."/>
            <person name="Riccioni C."/>
            <person name="Rubini A."/>
            <person name="Sitrit Y."/>
            <person name="Splivallo R."/>
            <person name="Traeger S."/>
            <person name="Wang M."/>
            <person name="Zifcakova L."/>
            <person name="Wipf D."/>
            <person name="Zambonelli A."/>
            <person name="Paolocci F."/>
            <person name="Nowrousian M."/>
            <person name="Ottonello S."/>
            <person name="Baldrian P."/>
            <person name="Spatafora J.W."/>
            <person name="Henrissat B."/>
            <person name="Nagy L.G."/>
            <person name="Aury J.M."/>
            <person name="Wincker P."/>
            <person name="Grigoriev I.V."/>
            <person name="Bonfante P."/>
            <person name="Martin F.M."/>
        </authorList>
    </citation>
    <scope>NUCLEOTIDE SEQUENCE [LARGE SCALE GENOMIC DNA]</scope>
    <source>
        <strain evidence="3 4">RN42</strain>
    </source>
</reference>
<name>A0A3N4IGP7_ASCIM</name>
<evidence type="ECO:0000313" key="3">
    <source>
        <dbReference type="EMBL" id="RPA85323.1"/>
    </source>
</evidence>
<dbReference type="EMBL" id="ML119654">
    <property type="protein sequence ID" value="RPA85323.1"/>
    <property type="molecule type" value="Genomic_DNA"/>
</dbReference>
<feature type="compositionally biased region" description="Basic and acidic residues" evidence="1">
    <location>
        <begin position="244"/>
        <end position="253"/>
    </location>
</feature>
<dbReference type="STRING" id="1160509.A0A3N4IGP7"/>
<dbReference type="InterPro" id="IPR058348">
    <property type="entry name" value="DUF8035"/>
</dbReference>
<dbReference type="Proteomes" id="UP000275078">
    <property type="component" value="Unassembled WGS sequence"/>
</dbReference>
<accession>A0A3N4IGP7</accession>
<proteinExistence type="predicted"/>
<evidence type="ECO:0000313" key="4">
    <source>
        <dbReference type="Proteomes" id="UP000275078"/>
    </source>
</evidence>
<feature type="region of interest" description="Disordered" evidence="1">
    <location>
        <begin position="209"/>
        <end position="346"/>
    </location>
</feature>
<dbReference type="OrthoDB" id="2192830at2759"/>
<organism evidence="3 4">
    <name type="scientific">Ascobolus immersus RN42</name>
    <dbReference type="NCBI Taxonomy" id="1160509"/>
    <lineage>
        <taxon>Eukaryota</taxon>
        <taxon>Fungi</taxon>
        <taxon>Dikarya</taxon>
        <taxon>Ascomycota</taxon>
        <taxon>Pezizomycotina</taxon>
        <taxon>Pezizomycetes</taxon>
        <taxon>Pezizales</taxon>
        <taxon>Ascobolaceae</taxon>
        <taxon>Ascobolus</taxon>
    </lineage>
</organism>
<feature type="compositionally biased region" description="Basic and acidic residues" evidence="1">
    <location>
        <begin position="284"/>
        <end position="321"/>
    </location>
</feature>
<feature type="compositionally biased region" description="Basic and acidic residues" evidence="1">
    <location>
        <begin position="146"/>
        <end position="160"/>
    </location>
</feature>
<evidence type="ECO:0000256" key="1">
    <source>
        <dbReference type="SAM" id="MobiDB-lite"/>
    </source>
</evidence>
<keyword evidence="4" id="KW-1185">Reference proteome</keyword>
<protein>
    <recommendedName>
        <fullName evidence="2">DUF8035 domain-containing protein</fullName>
    </recommendedName>
</protein>
<feature type="domain" description="DUF8035" evidence="2">
    <location>
        <begin position="161"/>
        <end position="216"/>
    </location>
</feature>
<gene>
    <name evidence="3" type="ORF">BJ508DRAFT_322766</name>
</gene>
<dbReference type="Pfam" id="PF26118">
    <property type="entry name" value="DUF8035"/>
    <property type="match status" value="1"/>
</dbReference>
<dbReference type="AlphaFoldDB" id="A0A3N4IGP7"/>
<evidence type="ECO:0000259" key="2">
    <source>
        <dbReference type="Pfam" id="PF26118"/>
    </source>
</evidence>